<sequence>MQQPRKSTKVKKATNTSIQSDEDFCSILQNAQSIRNAFGKLELLVLEKTPKLLAITEHWQCDDAIRTYNLKGYKLALCFSRPQGKHGGCAIFLFRGVGLHGKDRY</sequence>
<name>A0AAW1UHL5_9CUCU</name>
<organism evidence="1 2">
    <name type="scientific">Henosepilachna vigintioctopunctata</name>
    <dbReference type="NCBI Taxonomy" id="420089"/>
    <lineage>
        <taxon>Eukaryota</taxon>
        <taxon>Metazoa</taxon>
        <taxon>Ecdysozoa</taxon>
        <taxon>Arthropoda</taxon>
        <taxon>Hexapoda</taxon>
        <taxon>Insecta</taxon>
        <taxon>Pterygota</taxon>
        <taxon>Neoptera</taxon>
        <taxon>Endopterygota</taxon>
        <taxon>Coleoptera</taxon>
        <taxon>Polyphaga</taxon>
        <taxon>Cucujiformia</taxon>
        <taxon>Coccinelloidea</taxon>
        <taxon>Coccinellidae</taxon>
        <taxon>Epilachninae</taxon>
        <taxon>Epilachnini</taxon>
        <taxon>Henosepilachna</taxon>
    </lineage>
</organism>
<keyword evidence="2" id="KW-1185">Reference proteome</keyword>
<gene>
    <name evidence="1" type="ORF">WA026_006700</name>
</gene>
<proteinExistence type="predicted"/>
<dbReference type="EMBL" id="JARQZJ010000062">
    <property type="protein sequence ID" value="KAK9879635.1"/>
    <property type="molecule type" value="Genomic_DNA"/>
</dbReference>
<dbReference type="Proteomes" id="UP001431783">
    <property type="component" value="Unassembled WGS sequence"/>
</dbReference>
<protein>
    <submittedName>
        <fullName evidence="1">Uncharacterized protein</fullName>
    </submittedName>
</protein>
<dbReference type="AlphaFoldDB" id="A0AAW1UHL5"/>
<accession>A0AAW1UHL5</accession>
<evidence type="ECO:0000313" key="1">
    <source>
        <dbReference type="EMBL" id="KAK9879635.1"/>
    </source>
</evidence>
<reference evidence="1 2" key="1">
    <citation type="submission" date="2023-03" db="EMBL/GenBank/DDBJ databases">
        <title>Genome insight into feeding habits of ladybird beetles.</title>
        <authorList>
            <person name="Li H.-S."/>
            <person name="Huang Y.-H."/>
            <person name="Pang H."/>
        </authorList>
    </citation>
    <scope>NUCLEOTIDE SEQUENCE [LARGE SCALE GENOMIC DNA]</scope>
    <source>
        <strain evidence="1">SYSU_2023b</strain>
        <tissue evidence="1">Whole body</tissue>
    </source>
</reference>
<comment type="caution">
    <text evidence="1">The sequence shown here is derived from an EMBL/GenBank/DDBJ whole genome shotgun (WGS) entry which is preliminary data.</text>
</comment>
<evidence type="ECO:0000313" key="2">
    <source>
        <dbReference type="Proteomes" id="UP001431783"/>
    </source>
</evidence>